<proteinExistence type="predicted"/>
<evidence type="ECO:0000259" key="3">
    <source>
        <dbReference type="Pfam" id="PF18962"/>
    </source>
</evidence>
<name>A0A940X6W7_9FLAO</name>
<accession>A0A940X6W7</accession>
<sequence length="828" mass="87256">MKKILLLLILSVTISGFAQDGSLDTSFNQPTGARNGDVTAAVLQSDGKIIVGGTFTILNNLVANKLARLNTDGTIDITFNSGSGFNNTVNDITVQPDGKIIVVGNFTTYNGISKNRIVRLNTDGTVDSTFNAGTGASGIVYTVAVQTDGKIIVAGQFFSFNGISKNKIVRLNADGTFDSTFNVTTGANNVINSCVIQPDGKIVISGDFSSFNSLARYRIARLNTDGTTDTTFAPTIGANNTIKTVCLQTDGKIIIGGTFTSYNGTLVNCIARLNADSTLDNTFNTGTGFNSSVNSVIIQDDGKVVVGGIFFTYNSTYCERIARLNDDGSIDAAFSSSPNSGTDGDVNTLVIQSNGKIMLGGAFSSCNYISRNKIASINTNGSIDTDFYPFLENGLSANGDIRAVALQADGKILIGGGFTTYSGIPSKRIARLNADGTLDATFNVGTGTDAVVKNIAVTSNHKVIITGDFKTYNGATANGIVQLNADGTLDTAFNSGGSGTNAMVNSLALQSDGKIIIGGVFSTVNGSPRNLLARLNFNGTVDTSFLPKLNAGNIWTISIQPDGKIIIAGLLLEYNYANNGQVLRLNANGSLDTTFSPGGEGPNYFVYSSAVQKDGKIVLAGAFNTFNKIPSKGVVRMNADGSLDTSFKIPVLYGNVSLASSVIQKDGKIIVGGFFPAANNGGSNIMRLNTDGTLDTDFLAGTGFNGSVGALIFQNDGKLLAGGNFGSYNETHIKTIARMNMSNTLSTDQFKQDSIIYVYPNPAIDDLKISLPEGIGISGYEVFDITGRKVDSNTLNSNFIKVTQYMQGIYFLRLKTDKGVMNAKFIKN</sequence>
<dbReference type="EMBL" id="JAGFBV010000004">
    <property type="protein sequence ID" value="MBP4137235.1"/>
    <property type="molecule type" value="Genomic_DNA"/>
</dbReference>
<dbReference type="Proteomes" id="UP000675047">
    <property type="component" value="Unassembled WGS sequence"/>
</dbReference>
<gene>
    <name evidence="4" type="ORF">J3495_03960</name>
</gene>
<dbReference type="RefSeq" id="WP_210665275.1">
    <property type="nucleotide sequence ID" value="NZ_JAGFBV010000004.1"/>
</dbReference>
<protein>
    <submittedName>
        <fullName evidence="4">T9SS type A sorting domain-containing protein</fullName>
    </submittedName>
</protein>
<feature type="signal peptide" evidence="2">
    <location>
        <begin position="1"/>
        <end position="18"/>
    </location>
</feature>
<dbReference type="Pfam" id="PF17164">
    <property type="entry name" value="DUF5122"/>
    <property type="match status" value="13"/>
</dbReference>
<dbReference type="SUPFAM" id="SSF101898">
    <property type="entry name" value="NHL repeat"/>
    <property type="match status" value="1"/>
</dbReference>
<organism evidence="4 5">
    <name type="scientific">Flavobacterium geliluteum</name>
    <dbReference type="NCBI Taxonomy" id="2816120"/>
    <lineage>
        <taxon>Bacteria</taxon>
        <taxon>Pseudomonadati</taxon>
        <taxon>Bacteroidota</taxon>
        <taxon>Flavobacteriia</taxon>
        <taxon>Flavobacteriales</taxon>
        <taxon>Flavobacteriaceae</taxon>
        <taxon>Flavobacterium</taxon>
    </lineage>
</organism>
<feature type="chain" id="PRO_5036680635" evidence="2">
    <location>
        <begin position="19"/>
        <end position="828"/>
    </location>
</feature>
<keyword evidence="5" id="KW-1185">Reference proteome</keyword>
<dbReference type="PANTHER" id="PTHR42754">
    <property type="entry name" value="ENDOGLUCANASE"/>
    <property type="match status" value="1"/>
</dbReference>
<reference evidence="4 5" key="1">
    <citation type="submission" date="2021-03" db="EMBL/GenBank/DDBJ databases">
        <title>Flavobacterium Flabelliformis Sp. Nov. And Flavobacterium Geliluteum Sp. Nov., Two Novel Multidrug Resistant Psychrophilic Species Isolated From Antarctica.</title>
        <authorList>
            <person name="Kralova S."/>
            <person name="Busse H.J."/>
            <person name="Bezdicek M."/>
            <person name="Nykrynova M."/>
            <person name="Kroupova E."/>
            <person name="Krsek D."/>
            <person name="Sedlacek I."/>
        </authorList>
    </citation>
    <scope>NUCLEOTIDE SEQUENCE [LARGE SCALE GENOMIC DNA]</scope>
    <source>
        <strain evidence="4 5">P7388</strain>
    </source>
</reference>
<dbReference type="NCBIfam" id="TIGR04183">
    <property type="entry name" value="Por_Secre_tail"/>
    <property type="match status" value="1"/>
</dbReference>
<evidence type="ECO:0000313" key="5">
    <source>
        <dbReference type="Proteomes" id="UP000675047"/>
    </source>
</evidence>
<keyword evidence="1 2" id="KW-0732">Signal</keyword>
<dbReference type="AlphaFoldDB" id="A0A940X6W7"/>
<dbReference type="Pfam" id="PF18962">
    <property type="entry name" value="Por_Secre_tail"/>
    <property type="match status" value="1"/>
</dbReference>
<dbReference type="NCBIfam" id="TIGR02608">
    <property type="entry name" value="delta_60_rpt"/>
    <property type="match status" value="13"/>
</dbReference>
<dbReference type="Gene3D" id="2.80.10.50">
    <property type="match status" value="7"/>
</dbReference>
<dbReference type="InterPro" id="IPR013431">
    <property type="entry name" value="Delta_60_rpt"/>
</dbReference>
<evidence type="ECO:0000256" key="2">
    <source>
        <dbReference type="SAM" id="SignalP"/>
    </source>
</evidence>
<dbReference type="InterPro" id="IPR026444">
    <property type="entry name" value="Secre_tail"/>
</dbReference>
<feature type="domain" description="Secretion system C-terminal sorting" evidence="3">
    <location>
        <begin position="758"/>
        <end position="826"/>
    </location>
</feature>
<evidence type="ECO:0000313" key="4">
    <source>
        <dbReference type="EMBL" id="MBP4137235.1"/>
    </source>
</evidence>
<evidence type="ECO:0000256" key="1">
    <source>
        <dbReference type="ARBA" id="ARBA00022729"/>
    </source>
</evidence>
<dbReference type="SUPFAM" id="SSF63829">
    <property type="entry name" value="Calcium-dependent phosphotriesterase"/>
    <property type="match status" value="2"/>
</dbReference>
<comment type="caution">
    <text evidence="4">The sequence shown here is derived from an EMBL/GenBank/DDBJ whole genome shotgun (WGS) entry which is preliminary data.</text>
</comment>
<dbReference type="PANTHER" id="PTHR42754:SF1">
    <property type="entry name" value="LIPOPROTEIN"/>
    <property type="match status" value="1"/>
</dbReference>